<dbReference type="InterPro" id="IPR011006">
    <property type="entry name" value="CheY-like_superfamily"/>
</dbReference>
<dbReference type="InterPro" id="IPR001789">
    <property type="entry name" value="Sig_transdc_resp-reg_receiver"/>
</dbReference>
<dbReference type="PANTHER" id="PTHR45339">
    <property type="entry name" value="HYBRID SIGNAL TRANSDUCTION HISTIDINE KINASE J"/>
    <property type="match status" value="1"/>
</dbReference>
<dbReference type="PROSITE" id="PS50110">
    <property type="entry name" value="RESPONSE_REGULATORY"/>
    <property type="match status" value="1"/>
</dbReference>
<reference evidence="4" key="1">
    <citation type="journal article" date="2015" name="Nature">
        <title>Complex archaea that bridge the gap between prokaryotes and eukaryotes.</title>
        <authorList>
            <person name="Spang A."/>
            <person name="Saw J.H."/>
            <person name="Jorgensen S.L."/>
            <person name="Zaremba-Niedzwiedzka K."/>
            <person name="Martijn J."/>
            <person name="Lind A.E."/>
            <person name="van Eijk R."/>
            <person name="Schleper C."/>
            <person name="Guy L."/>
            <person name="Ettema T.J."/>
        </authorList>
    </citation>
    <scope>NUCLEOTIDE SEQUENCE</scope>
</reference>
<protein>
    <recommendedName>
        <fullName evidence="3">Response regulatory domain-containing protein</fullName>
    </recommendedName>
</protein>
<dbReference type="Pfam" id="PF00072">
    <property type="entry name" value="Response_reg"/>
    <property type="match status" value="1"/>
</dbReference>
<proteinExistence type="predicted"/>
<dbReference type="Gene3D" id="3.40.50.2300">
    <property type="match status" value="1"/>
</dbReference>
<feature type="domain" description="Response regulatory" evidence="3">
    <location>
        <begin position="21"/>
        <end position="86"/>
    </location>
</feature>
<dbReference type="EMBL" id="LAZR01000200">
    <property type="protein sequence ID" value="KKN82452.1"/>
    <property type="molecule type" value="Genomic_DNA"/>
</dbReference>
<sequence length="86" mass="9312">MTDLAYANLPDDQAMAPVRPALLLVDDDPRNITALSEVLAGLDADVVSATSGLEALRLVLQRDFCAILMDVRMPGMDQLRRTGART</sequence>
<dbReference type="AlphaFoldDB" id="A0A0F9U579"/>
<evidence type="ECO:0000256" key="2">
    <source>
        <dbReference type="ARBA" id="ARBA00023012"/>
    </source>
</evidence>
<keyword evidence="1" id="KW-0597">Phosphoprotein</keyword>
<name>A0A0F9U579_9ZZZZ</name>
<comment type="caution">
    <text evidence="4">The sequence shown here is derived from an EMBL/GenBank/DDBJ whole genome shotgun (WGS) entry which is preliminary data.</text>
</comment>
<dbReference type="GO" id="GO:0000160">
    <property type="term" value="P:phosphorelay signal transduction system"/>
    <property type="evidence" value="ECO:0007669"/>
    <property type="project" value="UniProtKB-KW"/>
</dbReference>
<dbReference type="PANTHER" id="PTHR45339:SF1">
    <property type="entry name" value="HYBRID SIGNAL TRANSDUCTION HISTIDINE KINASE J"/>
    <property type="match status" value="1"/>
</dbReference>
<gene>
    <name evidence="4" type="ORF">LCGC14_0308740</name>
</gene>
<organism evidence="4">
    <name type="scientific">marine sediment metagenome</name>
    <dbReference type="NCBI Taxonomy" id="412755"/>
    <lineage>
        <taxon>unclassified sequences</taxon>
        <taxon>metagenomes</taxon>
        <taxon>ecological metagenomes</taxon>
    </lineage>
</organism>
<keyword evidence="2" id="KW-0902">Two-component regulatory system</keyword>
<accession>A0A0F9U579</accession>
<dbReference type="SUPFAM" id="SSF52172">
    <property type="entry name" value="CheY-like"/>
    <property type="match status" value="1"/>
</dbReference>
<evidence type="ECO:0000313" key="4">
    <source>
        <dbReference type="EMBL" id="KKN82452.1"/>
    </source>
</evidence>
<evidence type="ECO:0000259" key="3">
    <source>
        <dbReference type="PROSITE" id="PS50110"/>
    </source>
</evidence>
<evidence type="ECO:0000256" key="1">
    <source>
        <dbReference type="ARBA" id="ARBA00022553"/>
    </source>
</evidence>